<dbReference type="RefSeq" id="WP_002513353.1">
    <property type="nucleotide sequence ID" value="NZ_CABIZT010000001.1"/>
</dbReference>
<evidence type="ECO:0000313" key="3">
    <source>
        <dbReference type="Proteomes" id="UP000223982"/>
    </source>
</evidence>
<dbReference type="KEGG" id="cacn:RN83_07120"/>
<sequence length="252" mass="26508">MTIDEYLARVGTALTNPSARAGLDDLRTALEERAAAVGEGAACVEMGDPGRFAAQLDAEFATEQPDEFDPPRASHLFGIPWNLSVGKGWGRRLFNPADDRIIVPHALGMGWAINLGAVAVRLGVLQPDDADEEAVAALHPRDAAIPFATVAAIAVAHAIRTRRVGAAVAVAFSAVPTLAKAPIVDRIAAQSLGYVAVSADLTRSRRSWTSGLGALIGLGCGLANFVIPLRTAVSRAAHTHHHMSMNGDCRER</sequence>
<name>A0AA44U559_CUTAC</name>
<dbReference type="AlphaFoldDB" id="A0AA44U559"/>
<reference evidence="2 3" key="1">
    <citation type="submission" date="2017-02" db="EMBL/GenBank/DDBJ databases">
        <title>Prevalence of linear plasmids in Propionibacterium acnes isolates obtained from cancerous prostatic tissue.</title>
        <authorList>
            <person name="Davidsson S."/>
            <person name="Bruggemann H."/>
        </authorList>
    </citation>
    <scope>NUCLEOTIDE SEQUENCE [LARGE SCALE GENOMIC DNA]</scope>
    <source>
        <strain evidence="2 3">09-9</strain>
    </source>
</reference>
<gene>
    <name evidence="2" type="ORF">APS60_06985</name>
</gene>
<dbReference type="Pfam" id="PF19124">
    <property type="entry name" value="DUF5808"/>
    <property type="match status" value="1"/>
</dbReference>
<evidence type="ECO:0000313" key="2">
    <source>
        <dbReference type="EMBL" id="PHJ27643.1"/>
    </source>
</evidence>
<dbReference type="Proteomes" id="UP000223982">
    <property type="component" value="Unassembled WGS sequence"/>
</dbReference>
<organism evidence="2 3">
    <name type="scientific">Cutibacterium acnes</name>
    <name type="common">Propionibacterium acnes</name>
    <dbReference type="NCBI Taxonomy" id="1747"/>
    <lineage>
        <taxon>Bacteria</taxon>
        <taxon>Bacillati</taxon>
        <taxon>Actinomycetota</taxon>
        <taxon>Actinomycetes</taxon>
        <taxon>Propionibacteriales</taxon>
        <taxon>Propionibacteriaceae</taxon>
        <taxon>Cutibacterium</taxon>
    </lineage>
</organism>
<dbReference type="EMBL" id="LKVB01000004">
    <property type="protein sequence ID" value="PHJ27643.1"/>
    <property type="molecule type" value="Genomic_DNA"/>
</dbReference>
<dbReference type="InterPro" id="IPR043831">
    <property type="entry name" value="DUF5808"/>
</dbReference>
<protein>
    <recommendedName>
        <fullName evidence="1">DUF5808 domain-containing protein</fullName>
    </recommendedName>
</protein>
<feature type="domain" description="DUF5808" evidence="1">
    <location>
        <begin position="96"/>
        <end position="120"/>
    </location>
</feature>
<accession>A0AA44U559</accession>
<evidence type="ECO:0000259" key="1">
    <source>
        <dbReference type="Pfam" id="PF19124"/>
    </source>
</evidence>
<comment type="caution">
    <text evidence="2">The sequence shown here is derived from an EMBL/GenBank/DDBJ whole genome shotgun (WGS) entry which is preliminary data.</text>
</comment>
<proteinExistence type="predicted"/>